<comment type="caution">
    <text evidence="2">The sequence shown here is derived from an EMBL/GenBank/DDBJ whole genome shotgun (WGS) entry which is preliminary data.</text>
</comment>
<proteinExistence type="predicted"/>
<dbReference type="STRING" id="1802056.A2954_02525"/>
<protein>
    <submittedName>
        <fullName evidence="2">Uncharacterized protein</fullName>
    </submittedName>
</protein>
<dbReference type="PROSITE" id="PS51257">
    <property type="entry name" value="PROKAR_LIPOPROTEIN"/>
    <property type="match status" value="1"/>
</dbReference>
<organism evidence="2 3">
    <name type="scientific">Candidatus Roizmanbacteria bacterium RIFCSPLOWO2_01_FULL_37_12</name>
    <dbReference type="NCBI Taxonomy" id="1802056"/>
    <lineage>
        <taxon>Bacteria</taxon>
        <taxon>Candidatus Roizmaniibacteriota</taxon>
    </lineage>
</organism>
<sequence length="208" mass="23063">MEIPKWARLAIPSAALLVTGLACSVESSDNRIGSGILPEQKLNFNPAEYHVTGYFCLDRNDDNRCSAFEGDLPIIGQNIYFKVIYGKTKTISKPLFTDENGIATDVKPFEEVADVIDTGNGRVIISDNEIIPPPDLIKIKLTDGSVITVCRGPQGKIYDIFHEIHEFTYNDRNCADRLKEITNNGFKQRKNSHIADKGEIFNVAGVTS</sequence>
<evidence type="ECO:0000313" key="3">
    <source>
        <dbReference type="Proteomes" id="UP000177698"/>
    </source>
</evidence>
<accession>A0A1F7IEX2</accession>
<dbReference type="Proteomes" id="UP000177698">
    <property type="component" value="Unassembled WGS sequence"/>
</dbReference>
<gene>
    <name evidence="2" type="ORF">A2954_02525</name>
</gene>
<dbReference type="AlphaFoldDB" id="A0A1F7IEX2"/>
<feature type="signal peptide" evidence="1">
    <location>
        <begin position="1"/>
        <end position="24"/>
    </location>
</feature>
<keyword evidence="1" id="KW-0732">Signal</keyword>
<evidence type="ECO:0000313" key="2">
    <source>
        <dbReference type="EMBL" id="OGK41901.1"/>
    </source>
</evidence>
<reference evidence="2 3" key="1">
    <citation type="journal article" date="2016" name="Nat. Commun.">
        <title>Thousands of microbial genomes shed light on interconnected biogeochemical processes in an aquifer system.</title>
        <authorList>
            <person name="Anantharaman K."/>
            <person name="Brown C.T."/>
            <person name="Hug L.A."/>
            <person name="Sharon I."/>
            <person name="Castelle C.J."/>
            <person name="Probst A.J."/>
            <person name="Thomas B.C."/>
            <person name="Singh A."/>
            <person name="Wilkins M.J."/>
            <person name="Karaoz U."/>
            <person name="Brodie E.L."/>
            <person name="Williams K.H."/>
            <person name="Hubbard S.S."/>
            <person name="Banfield J.F."/>
        </authorList>
    </citation>
    <scope>NUCLEOTIDE SEQUENCE [LARGE SCALE GENOMIC DNA]</scope>
</reference>
<dbReference type="EMBL" id="MGAG01000008">
    <property type="protein sequence ID" value="OGK41901.1"/>
    <property type="molecule type" value="Genomic_DNA"/>
</dbReference>
<name>A0A1F7IEX2_9BACT</name>
<feature type="chain" id="PRO_5009529347" evidence="1">
    <location>
        <begin position="25"/>
        <end position="208"/>
    </location>
</feature>
<evidence type="ECO:0000256" key="1">
    <source>
        <dbReference type="SAM" id="SignalP"/>
    </source>
</evidence>